<organism evidence="1 2">
    <name type="scientific">Diversispora epigaea</name>
    <dbReference type="NCBI Taxonomy" id="1348612"/>
    <lineage>
        <taxon>Eukaryota</taxon>
        <taxon>Fungi</taxon>
        <taxon>Fungi incertae sedis</taxon>
        <taxon>Mucoromycota</taxon>
        <taxon>Glomeromycotina</taxon>
        <taxon>Glomeromycetes</taxon>
        <taxon>Diversisporales</taxon>
        <taxon>Diversisporaceae</taxon>
        <taxon>Diversispora</taxon>
    </lineage>
</organism>
<comment type="caution">
    <text evidence="1">The sequence shown here is derived from an EMBL/GenBank/DDBJ whole genome shotgun (WGS) entry which is preliminary data.</text>
</comment>
<dbReference type="OrthoDB" id="2404197at2759"/>
<gene>
    <name evidence="1" type="ORF">Glove_1g47</name>
</gene>
<protein>
    <submittedName>
        <fullName evidence="1">Uncharacterized protein</fullName>
    </submittedName>
</protein>
<reference evidence="1 2" key="1">
    <citation type="submission" date="2018-08" db="EMBL/GenBank/DDBJ databases">
        <title>Genome and evolution of the arbuscular mycorrhizal fungus Diversispora epigaea (formerly Glomus versiforme) and its bacterial endosymbionts.</title>
        <authorList>
            <person name="Sun X."/>
            <person name="Fei Z."/>
            <person name="Harrison M."/>
        </authorList>
    </citation>
    <scope>NUCLEOTIDE SEQUENCE [LARGE SCALE GENOMIC DNA]</scope>
    <source>
        <strain evidence="1 2">IT104</strain>
    </source>
</reference>
<dbReference type="AlphaFoldDB" id="A0A397JS94"/>
<accession>A0A397JS94</accession>
<evidence type="ECO:0000313" key="1">
    <source>
        <dbReference type="EMBL" id="RHZ90272.1"/>
    </source>
</evidence>
<dbReference type="Proteomes" id="UP000266861">
    <property type="component" value="Unassembled WGS sequence"/>
</dbReference>
<keyword evidence="2" id="KW-1185">Reference proteome</keyword>
<dbReference type="EMBL" id="PQFF01000001">
    <property type="protein sequence ID" value="RHZ90272.1"/>
    <property type="molecule type" value="Genomic_DNA"/>
</dbReference>
<proteinExistence type="predicted"/>
<name>A0A397JS94_9GLOM</name>
<evidence type="ECO:0000313" key="2">
    <source>
        <dbReference type="Proteomes" id="UP000266861"/>
    </source>
</evidence>
<sequence length="170" mass="19933">MAELREKLSEYIGFESEQIRMPITEYEQRFWGMISYLDEVMDQKIDDDDEAQIDIEYQRDISGEETSGRVDYAISGMEDLLCITEGKPRNIKIGYLWNIKQLESSFHTNKKRTVDQAFNDDGYNYLYGIVSTGADWHFIMFTSDGLYCTSKTEYQIDLTKKVLRPHEKST</sequence>